<keyword evidence="3 5" id="KW-1133">Transmembrane helix</keyword>
<evidence type="ECO:0000256" key="2">
    <source>
        <dbReference type="ARBA" id="ARBA00022692"/>
    </source>
</evidence>
<comment type="caution">
    <text evidence="8">The sequence shown here is derived from an EMBL/GenBank/DDBJ whole genome shotgun (WGS) entry which is preliminary data.</text>
</comment>
<dbReference type="InterPro" id="IPR003844">
    <property type="entry name" value="UPF0060"/>
</dbReference>
<feature type="transmembrane region" description="Helical" evidence="5">
    <location>
        <begin position="111"/>
        <end position="132"/>
    </location>
</feature>
<sequence>MARGVAPGVNVQTLRYYERRGLLASPRRSPGGHRLYPSDTVTLLRVIKTAQRLGFTLDEVADLLDAGRHRPPAVRRARRAERPRRLPWAGRSEGAPGGQATVRRMTVARSILLFLLAALAEIGGAWLVWQGWREHRGLLWIAAGVIALGFYGFVATFQPDPNFGRILAAYGGVFVAGSLAWGMVVDKFRPDRYDIVGAAICLVGVAVIMYAPRAG</sequence>
<dbReference type="InterPro" id="IPR009061">
    <property type="entry name" value="DNA-bd_dom_put_sf"/>
</dbReference>
<evidence type="ECO:0000256" key="6">
    <source>
        <dbReference type="SAM" id="MobiDB-lite"/>
    </source>
</evidence>
<dbReference type="GO" id="GO:0003677">
    <property type="term" value="F:DNA binding"/>
    <property type="evidence" value="ECO:0007669"/>
    <property type="project" value="InterPro"/>
</dbReference>
<feature type="region of interest" description="Disordered" evidence="6">
    <location>
        <begin position="74"/>
        <end position="97"/>
    </location>
</feature>
<comment type="subcellular location">
    <subcellularLocation>
        <location evidence="5">Cell membrane</location>
        <topology evidence="5">Multi-pass membrane protein</topology>
    </subcellularLocation>
</comment>
<dbReference type="SUPFAM" id="SSF46955">
    <property type="entry name" value="Putative DNA-binding domain"/>
    <property type="match status" value="1"/>
</dbReference>
<evidence type="ECO:0000256" key="1">
    <source>
        <dbReference type="ARBA" id="ARBA00022475"/>
    </source>
</evidence>
<keyword evidence="1 5" id="KW-1003">Cell membrane</keyword>
<evidence type="ECO:0000256" key="4">
    <source>
        <dbReference type="ARBA" id="ARBA00023136"/>
    </source>
</evidence>
<accession>A0AAJ2ZFS9</accession>
<feature type="domain" description="HTH merR-type" evidence="7">
    <location>
        <begin position="1"/>
        <end position="66"/>
    </location>
</feature>
<dbReference type="HAMAP" id="MF_00010">
    <property type="entry name" value="UPF0060"/>
    <property type="match status" value="1"/>
</dbReference>
<keyword evidence="2 5" id="KW-0812">Transmembrane</keyword>
<feature type="transmembrane region" description="Helical" evidence="5">
    <location>
        <begin position="195"/>
        <end position="212"/>
    </location>
</feature>
<dbReference type="Pfam" id="PF02694">
    <property type="entry name" value="UPF0060"/>
    <property type="match status" value="1"/>
</dbReference>
<evidence type="ECO:0000256" key="5">
    <source>
        <dbReference type="HAMAP-Rule" id="MF_00010"/>
    </source>
</evidence>
<protein>
    <submittedName>
        <fullName evidence="8">YnfA family protein</fullName>
    </submittedName>
</protein>
<evidence type="ECO:0000259" key="7">
    <source>
        <dbReference type="PROSITE" id="PS50937"/>
    </source>
</evidence>
<evidence type="ECO:0000313" key="9">
    <source>
        <dbReference type="Proteomes" id="UP000477779"/>
    </source>
</evidence>
<dbReference type="GO" id="GO:0005886">
    <property type="term" value="C:plasma membrane"/>
    <property type="evidence" value="ECO:0007669"/>
    <property type="project" value="UniProtKB-SubCell"/>
</dbReference>
<reference evidence="8 9" key="1">
    <citation type="submission" date="2020-02" db="EMBL/GenBank/DDBJ databases">
        <title>WGS of Micromonospora spp. isolated from hot spring.</title>
        <authorList>
            <person name="Thawai C."/>
        </authorList>
    </citation>
    <scope>NUCLEOTIDE SEQUENCE [LARGE SCALE GENOMIC DNA]</scope>
    <source>
        <strain evidence="8 9">TMS7</strain>
    </source>
</reference>
<evidence type="ECO:0000256" key="3">
    <source>
        <dbReference type="ARBA" id="ARBA00022989"/>
    </source>
</evidence>
<proteinExistence type="inferred from homology"/>
<dbReference type="SMART" id="SM00422">
    <property type="entry name" value="HTH_MERR"/>
    <property type="match status" value="1"/>
</dbReference>
<feature type="transmembrane region" description="Helical" evidence="5">
    <location>
        <begin position="138"/>
        <end position="157"/>
    </location>
</feature>
<dbReference type="Gene3D" id="1.10.1660.10">
    <property type="match status" value="1"/>
</dbReference>
<feature type="transmembrane region" description="Helical" evidence="5">
    <location>
        <begin position="164"/>
        <end position="183"/>
    </location>
</feature>
<dbReference type="AlphaFoldDB" id="A0AAJ2ZFS9"/>
<dbReference type="GO" id="GO:0006355">
    <property type="term" value="P:regulation of DNA-templated transcription"/>
    <property type="evidence" value="ECO:0007669"/>
    <property type="project" value="InterPro"/>
</dbReference>
<comment type="similarity">
    <text evidence="5">Belongs to the UPF0060 family.</text>
</comment>
<dbReference type="Pfam" id="PF13411">
    <property type="entry name" value="MerR_1"/>
    <property type="match status" value="1"/>
</dbReference>
<organism evidence="8 9">
    <name type="scientific">Micromonospora terminaliae</name>
    <dbReference type="NCBI Taxonomy" id="1914461"/>
    <lineage>
        <taxon>Bacteria</taxon>
        <taxon>Bacillati</taxon>
        <taxon>Actinomycetota</taxon>
        <taxon>Actinomycetes</taxon>
        <taxon>Micromonosporales</taxon>
        <taxon>Micromonosporaceae</taxon>
        <taxon>Micromonospora</taxon>
    </lineage>
</organism>
<dbReference type="NCBIfam" id="NF002586">
    <property type="entry name" value="PRK02237.1"/>
    <property type="match status" value="1"/>
</dbReference>
<dbReference type="PRINTS" id="PR00040">
    <property type="entry name" value="HTHMERR"/>
</dbReference>
<keyword evidence="4 5" id="KW-0472">Membrane</keyword>
<dbReference type="PROSITE" id="PS50937">
    <property type="entry name" value="HTH_MERR_2"/>
    <property type="match status" value="1"/>
</dbReference>
<dbReference type="InterPro" id="IPR000551">
    <property type="entry name" value="MerR-type_HTH_dom"/>
</dbReference>
<name>A0AAJ2ZFS9_9ACTN</name>
<gene>
    <name evidence="8" type="ORF">G3561_17585</name>
</gene>
<dbReference type="PANTHER" id="PTHR36116">
    <property type="entry name" value="UPF0060 MEMBRANE PROTEIN YNFA"/>
    <property type="match status" value="1"/>
</dbReference>
<dbReference type="InterPro" id="IPR037185">
    <property type="entry name" value="EmrE-like"/>
</dbReference>
<dbReference type="SUPFAM" id="SSF103481">
    <property type="entry name" value="Multidrug resistance efflux transporter EmrE"/>
    <property type="match status" value="1"/>
</dbReference>
<dbReference type="PANTHER" id="PTHR36116:SF1">
    <property type="entry name" value="UPF0060 MEMBRANE PROTEIN YNFA"/>
    <property type="match status" value="1"/>
</dbReference>
<dbReference type="Proteomes" id="UP000477779">
    <property type="component" value="Unassembled WGS sequence"/>
</dbReference>
<evidence type="ECO:0000313" key="8">
    <source>
        <dbReference type="EMBL" id="NES29350.1"/>
    </source>
</evidence>
<dbReference type="EMBL" id="JAAHBZ010000006">
    <property type="protein sequence ID" value="NES29350.1"/>
    <property type="molecule type" value="Genomic_DNA"/>
</dbReference>